<evidence type="ECO:0000256" key="1">
    <source>
        <dbReference type="SAM" id="SignalP"/>
    </source>
</evidence>
<dbReference type="EMBL" id="JACHIN010000001">
    <property type="protein sequence ID" value="MBB5075923.1"/>
    <property type="molecule type" value="Genomic_DNA"/>
</dbReference>
<keyword evidence="3" id="KW-1185">Reference proteome</keyword>
<sequence length="126" mass="13763">MRVRTAVMAVVAAAGVTVGIGAAAQAQNPPCYAQGDGSLKCGNYAPRPIYNKTSWGDPDNQQTWPKRVDTLRSNPSWFKCYIRGEKHSGGNNVWYYTQGDDTGRYGWVPASTLYTPSDPFPGVKKC</sequence>
<name>A0A7W8EE01_9ACTN</name>
<accession>A0A7W8EE01</accession>
<proteinExistence type="predicted"/>
<dbReference type="AlphaFoldDB" id="A0A7W8EE01"/>
<organism evidence="2 3">
    <name type="scientific">Nonomuraea endophytica</name>
    <dbReference type="NCBI Taxonomy" id="714136"/>
    <lineage>
        <taxon>Bacteria</taxon>
        <taxon>Bacillati</taxon>
        <taxon>Actinomycetota</taxon>
        <taxon>Actinomycetes</taxon>
        <taxon>Streptosporangiales</taxon>
        <taxon>Streptosporangiaceae</taxon>
        <taxon>Nonomuraea</taxon>
    </lineage>
</organism>
<keyword evidence="1" id="KW-0732">Signal</keyword>
<evidence type="ECO:0000313" key="2">
    <source>
        <dbReference type="EMBL" id="MBB5075923.1"/>
    </source>
</evidence>
<evidence type="ECO:0000313" key="3">
    <source>
        <dbReference type="Proteomes" id="UP000568380"/>
    </source>
</evidence>
<gene>
    <name evidence="2" type="ORF">HNR40_001369</name>
</gene>
<protein>
    <recommendedName>
        <fullName evidence="4">SH3 domain-containing protein</fullName>
    </recommendedName>
</protein>
<dbReference type="RefSeq" id="WP_184959055.1">
    <property type="nucleotide sequence ID" value="NZ_JACHIN010000001.1"/>
</dbReference>
<dbReference type="Proteomes" id="UP000568380">
    <property type="component" value="Unassembled WGS sequence"/>
</dbReference>
<comment type="caution">
    <text evidence="2">The sequence shown here is derived from an EMBL/GenBank/DDBJ whole genome shotgun (WGS) entry which is preliminary data.</text>
</comment>
<reference evidence="2 3" key="1">
    <citation type="submission" date="2020-08" db="EMBL/GenBank/DDBJ databases">
        <title>Genomic Encyclopedia of Type Strains, Phase IV (KMG-IV): sequencing the most valuable type-strain genomes for metagenomic binning, comparative biology and taxonomic classification.</title>
        <authorList>
            <person name="Goeker M."/>
        </authorList>
    </citation>
    <scope>NUCLEOTIDE SEQUENCE [LARGE SCALE GENOMIC DNA]</scope>
    <source>
        <strain evidence="2 3">DSM 45385</strain>
    </source>
</reference>
<feature type="chain" id="PRO_5031349305" description="SH3 domain-containing protein" evidence="1">
    <location>
        <begin position="27"/>
        <end position="126"/>
    </location>
</feature>
<evidence type="ECO:0008006" key="4">
    <source>
        <dbReference type="Google" id="ProtNLM"/>
    </source>
</evidence>
<feature type="signal peptide" evidence="1">
    <location>
        <begin position="1"/>
        <end position="26"/>
    </location>
</feature>